<accession>A0ABV4YBH1</accession>
<evidence type="ECO:0000313" key="2">
    <source>
        <dbReference type="Proteomes" id="UP001576776"/>
    </source>
</evidence>
<comment type="caution">
    <text evidence="1">The sequence shown here is derived from an EMBL/GenBank/DDBJ whole genome shotgun (WGS) entry which is preliminary data.</text>
</comment>
<evidence type="ECO:0000313" key="1">
    <source>
        <dbReference type="EMBL" id="MFB2935866.1"/>
    </source>
</evidence>
<proteinExistence type="predicted"/>
<protein>
    <submittedName>
        <fullName evidence="1">Uncharacterized protein</fullName>
    </submittedName>
</protein>
<keyword evidence="2" id="KW-1185">Reference proteome</keyword>
<gene>
    <name evidence="1" type="ORF">ACE1B6_11490</name>
</gene>
<name>A0ABV4YBH1_9CYAN</name>
<sequence length="52" mass="5970">MNFEMFSEVILKEDKSDTEAEALSNLSEAFSLHFEPPLANIIFAEDTDTFHF</sequence>
<dbReference type="Proteomes" id="UP001576776">
    <property type="component" value="Unassembled WGS sequence"/>
</dbReference>
<reference evidence="1 2" key="1">
    <citation type="submission" date="2024-09" db="EMBL/GenBank/DDBJ databases">
        <title>Floridaenema gen nov. (Aerosakkonemataceae, Aerosakkonematales ord. nov., Cyanobacteria) from benthic tropical and subtropical fresh waters, with the description of four new species.</title>
        <authorList>
            <person name="Moretto J.A."/>
            <person name="Berthold D.E."/>
            <person name="Lefler F.W."/>
            <person name="Huang I.-S."/>
            <person name="Laughinghouse H. IV."/>
        </authorList>
    </citation>
    <scope>NUCLEOTIDE SEQUENCE [LARGE SCALE GENOMIC DNA]</scope>
    <source>
        <strain evidence="1 2">BLCC-F154</strain>
    </source>
</reference>
<dbReference type="RefSeq" id="WP_413257368.1">
    <property type="nucleotide sequence ID" value="NZ_JBHFNS010000046.1"/>
</dbReference>
<dbReference type="EMBL" id="JBHFNS010000046">
    <property type="protein sequence ID" value="MFB2935866.1"/>
    <property type="molecule type" value="Genomic_DNA"/>
</dbReference>
<organism evidence="1 2">
    <name type="scientific">Floridaenema fluviatile BLCC-F154</name>
    <dbReference type="NCBI Taxonomy" id="3153640"/>
    <lineage>
        <taxon>Bacteria</taxon>
        <taxon>Bacillati</taxon>
        <taxon>Cyanobacteriota</taxon>
        <taxon>Cyanophyceae</taxon>
        <taxon>Oscillatoriophycideae</taxon>
        <taxon>Aerosakkonematales</taxon>
        <taxon>Aerosakkonemataceae</taxon>
        <taxon>Floridanema</taxon>
        <taxon>Floridanema fluviatile</taxon>
    </lineage>
</organism>